<dbReference type="Proteomes" id="UP000095601">
    <property type="component" value="Unassembled WGS sequence"/>
</dbReference>
<comment type="caution">
    <text evidence="1">The sequence shown here is derived from an EMBL/GenBank/DDBJ whole genome shotgun (WGS) entry which is preliminary data.</text>
</comment>
<keyword evidence="2" id="KW-1185">Reference proteome</keyword>
<dbReference type="AlphaFoldDB" id="A0A1E5UH45"/>
<evidence type="ECO:0000313" key="2">
    <source>
        <dbReference type="Proteomes" id="UP000095601"/>
    </source>
</evidence>
<organism evidence="1 2">
    <name type="scientific">Cloacibacterium normanense</name>
    <dbReference type="NCBI Taxonomy" id="237258"/>
    <lineage>
        <taxon>Bacteria</taxon>
        <taxon>Pseudomonadati</taxon>
        <taxon>Bacteroidota</taxon>
        <taxon>Flavobacteriia</taxon>
        <taxon>Flavobacteriales</taxon>
        <taxon>Weeksellaceae</taxon>
    </lineage>
</organism>
<dbReference type="CDD" id="cd05483">
    <property type="entry name" value="retropepsin_like_bacteria"/>
    <property type="match status" value="1"/>
</dbReference>
<keyword evidence="1" id="KW-0378">Hydrolase</keyword>
<protein>
    <submittedName>
        <fullName evidence="1">Aspartyl protease family protein</fullName>
    </submittedName>
</protein>
<dbReference type="EMBL" id="MKGI01000011">
    <property type="protein sequence ID" value="OEL12213.1"/>
    <property type="molecule type" value="Genomic_DNA"/>
</dbReference>
<dbReference type="Gene3D" id="2.40.70.10">
    <property type="entry name" value="Acid Proteases"/>
    <property type="match status" value="1"/>
</dbReference>
<dbReference type="Pfam" id="PF13650">
    <property type="entry name" value="Asp_protease_2"/>
    <property type="match status" value="1"/>
</dbReference>
<gene>
    <name evidence="1" type="ORF">BHF72_1401</name>
</gene>
<dbReference type="GO" id="GO:0006508">
    <property type="term" value="P:proteolysis"/>
    <property type="evidence" value="ECO:0007669"/>
    <property type="project" value="UniProtKB-KW"/>
</dbReference>
<reference evidence="1 2" key="1">
    <citation type="submission" date="2016-09" db="EMBL/GenBank/DDBJ databases">
        <authorList>
            <person name="Capua I."/>
            <person name="De Benedictis P."/>
            <person name="Joannis T."/>
            <person name="Lombin L.H."/>
            <person name="Cattoli G."/>
        </authorList>
    </citation>
    <scope>NUCLEOTIDE SEQUENCE [LARGE SCALE GENOMIC DNA]</scope>
    <source>
        <strain evidence="1 2">NRS-1</strain>
    </source>
</reference>
<name>A0A1E5UH45_9FLAO</name>
<proteinExistence type="predicted"/>
<sequence length="339" mass="38349">MFDTGAAFSVSKKLFEEIKLTKKGSVSVLDASGRKEELIVTSLPKLQLGEITFLNTEGFVLPETASQMFDCFQIDGIIGSNMLRNSVVQFDDAQKLITITDNSKNLNLKKVPFQEIKLTQSQSNPRITLVLQKGNEKLADNVLFDSGADKFYDMSYEAYKFFNSKKTVIEVINESKGTYVWGIHGFDDIKPQAIVNIPSILVNNYKFENVKVLTTSGNESRIGSQLLKFGKATIDYATKKFYFEPTSKIENFNEISKKPWGISPIISDNKLVVGIIWDKSLEEKINLGDEILKVDEINYENLNLCDLFKSNDKIETQKSVVKLKDIHTNQIKIVEVKRL</sequence>
<evidence type="ECO:0000313" key="1">
    <source>
        <dbReference type="EMBL" id="OEL12213.1"/>
    </source>
</evidence>
<dbReference type="InterPro" id="IPR021109">
    <property type="entry name" value="Peptidase_aspartic_dom_sf"/>
</dbReference>
<dbReference type="GO" id="GO:0008233">
    <property type="term" value="F:peptidase activity"/>
    <property type="evidence" value="ECO:0007669"/>
    <property type="project" value="UniProtKB-KW"/>
</dbReference>
<dbReference type="STRING" id="237258.SAMN04489756_10911"/>
<accession>A0A1E5UH45</accession>
<dbReference type="InterPro" id="IPR034122">
    <property type="entry name" value="Retropepsin-like_bacterial"/>
</dbReference>
<keyword evidence="1" id="KW-0645">Protease</keyword>